<dbReference type="PROSITE" id="PS51273">
    <property type="entry name" value="GATASE_TYPE_1"/>
    <property type="match status" value="1"/>
</dbReference>
<accession>A0ABU0LB64</accession>
<evidence type="ECO:0000313" key="2">
    <source>
        <dbReference type="EMBL" id="MDQ0504384.1"/>
    </source>
</evidence>
<dbReference type="Proteomes" id="UP001241747">
    <property type="component" value="Unassembled WGS sequence"/>
</dbReference>
<dbReference type="InterPro" id="IPR029062">
    <property type="entry name" value="Class_I_gatase-like"/>
</dbReference>
<dbReference type="InterPro" id="IPR017926">
    <property type="entry name" value="GATASE"/>
</dbReference>
<dbReference type="PANTHER" id="PTHR42695:SF5">
    <property type="entry name" value="GLUTAMINE AMIDOTRANSFERASE YLR126C-RELATED"/>
    <property type="match status" value="1"/>
</dbReference>
<evidence type="ECO:0000313" key="3">
    <source>
        <dbReference type="Proteomes" id="UP001241747"/>
    </source>
</evidence>
<protein>
    <submittedName>
        <fullName evidence="2">GMP synthase-like glutamine amidotransferase</fullName>
    </submittedName>
</protein>
<dbReference type="InterPro" id="IPR044992">
    <property type="entry name" value="ChyE-like"/>
</dbReference>
<dbReference type="EMBL" id="JAUSVY010000002">
    <property type="protein sequence ID" value="MDQ0504384.1"/>
    <property type="molecule type" value="Genomic_DNA"/>
</dbReference>
<sequence length="237" mass="25650">MKILVFQHVAAEHPGSFRDLMRADGTQWHPVELDEGEPIPPLDDYDALMVFGGPMDVWQEQEHPWLVAEKAAIRAWAAKDRPYLGVCLGHQLLADALGGKVGLMDKPEVGVTEVSLTPAGRAAPLFTGLAPTFPTLQWHGAAVLELPPGATVLAENAHCPIQSIQVGRRAFGIQYHVELTDATVPEWGAITEYRCALEAITGPGGQAALETATREKMPVFQAAARQLYANFKSVIAN</sequence>
<keyword evidence="3" id="KW-1185">Reference proteome</keyword>
<organism evidence="2 3">
    <name type="scientific">Xanthobacter agilis</name>
    <dbReference type="NCBI Taxonomy" id="47492"/>
    <lineage>
        <taxon>Bacteria</taxon>
        <taxon>Pseudomonadati</taxon>
        <taxon>Pseudomonadota</taxon>
        <taxon>Alphaproteobacteria</taxon>
        <taxon>Hyphomicrobiales</taxon>
        <taxon>Xanthobacteraceae</taxon>
        <taxon>Xanthobacter</taxon>
    </lineage>
</organism>
<reference evidence="2 3" key="1">
    <citation type="submission" date="2023-07" db="EMBL/GenBank/DDBJ databases">
        <title>Genomic Encyclopedia of Type Strains, Phase IV (KMG-IV): sequencing the most valuable type-strain genomes for metagenomic binning, comparative biology and taxonomic classification.</title>
        <authorList>
            <person name="Goeker M."/>
        </authorList>
    </citation>
    <scope>NUCLEOTIDE SEQUENCE [LARGE SCALE GENOMIC DNA]</scope>
    <source>
        <strain evidence="2 3">DSM 3770</strain>
    </source>
</reference>
<feature type="domain" description="Glutamine amidotransferase" evidence="1">
    <location>
        <begin position="41"/>
        <end position="180"/>
    </location>
</feature>
<dbReference type="SUPFAM" id="SSF52317">
    <property type="entry name" value="Class I glutamine amidotransferase-like"/>
    <property type="match status" value="1"/>
</dbReference>
<name>A0ABU0LB64_XANAG</name>
<dbReference type="PANTHER" id="PTHR42695">
    <property type="entry name" value="GLUTAMINE AMIDOTRANSFERASE YLR126C-RELATED"/>
    <property type="match status" value="1"/>
</dbReference>
<evidence type="ECO:0000259" key="1">
    <source>
        <dbReference type="Pfam" id="PF00117"/>
    </source>
</evidence>
<proteinExistence type="predicted"/>
<dbReference type="Pfam" id="PF00117">
    <property type="entry name" value="GATase"/>
    <property type="match status" value="1"/>
</dbReference>
<comment type="caution">
    <text evidence="2">The sequence shown here is derived from an EMBL/GenBank/DDBJ whole genome shotgun (WGS) entry which is preliminary data.</text>
</comment>
<dbReference type="CDD" id="cd01741">
    <property type="entry name" value="GATase1_1"/>
    <property type="match status" value="1"/>
</dbReference>
<dbReference type="RefSeq" id="WP_237347362.1">
    <property type="nucleotide sequence ID" value="NZ_JABWGX010000033.1"/>
</dbReference>
<gene>
    <name evidence="2" type="ORF">QOZ94_001158</name>
</gene>
<dbReference type="Gene3D" id="3.40.50.880">
    <property type="match status" value="1"/>
</dbReference>